<dbReference type="Proteomes" id="UP000789901">
    <property type="component" value="Unassembled WGS sequence"/>
</dbReference>
<accession>A0ABN7UTR7</accession>
<gene>
    <name evidence="2" type="ORF">GMARGA_LOCUS10122</name>
</gene>
<organism evidence="2 3">
    <name type="scientific">Gigaspora margarita</name>
    <dbReference type="NCBI Taxonomy" id="4874"/>
    <lineage>
        <taxon>Eukaryota</taxon>
        <taxon>Fungi</taxon>
        <taxon>Fungi incertae sedis</taxon>
        <taxon>Mucoromycota</taxon>
        <taxon>Glomeromycotina</taxon>
        <taxon>Glomeromycetes</taxon>
        <taxon>Diversisporales</taxon>
        <taxon>Gigasporaceae</taxon>
        <taxon>Gigaspora</taxon>
    </lineage>
</organism>
<protein>
    <submittedName>
        <fullName evidence="2">14116_t:CDS:1</fullName>
    </submittedName>
</protein>
<sequence>MEQKIFNHLNNGQKTITKHIYFQNSSGQPSLSGDTLNVCDYITSSEQIKGQLDFAPFPNLRTITFNHNIRFNILESIDISKNDKLSRIMISGNDQNLNFFENNIFTLLIKETQLNRVILSYNKYNPNGWTKSTVHLRKQTIIPYFLVEDNKLESEVASLKESLAQKEQTIAKQDRIIVDLNKKVQQAPTLSQFQELNNIALGRINLDFKKLKQEIKRLKLKDFNPYFREQKSNFEKLTSAAKNKATDSLGGILDLFLQTNRQIIESENVDSNSFVQGQLQGQLTTCQTLLQTKFTQEELQDLLSKQKELIKLEDHSVILQ</sequence>
<keyword evidence="3" id="KW-1185">Reference proteome</keyword>
<feature type="coiled-coil region" evidence="1">
    <location>
        <begin position="149"/>
        <end position="221"/>
    </location>
</feature>
<keyword evidence="1" id="KW-0175">Coiled coil</keyword>
<comment type="caution">
    <text evidence="2">The sequence shown here is derived from an EMBL/GenBank/DDBJ whole genome shotgun (WGS) entry which is preliminary data.</text>
</comment>
<dbReference type="EMBL" id="CAJVQB010005591">
    <property type="protein sequence ID" value="CAG8665474.1"/>
    <property type="molecule type" value="Genomic_DNA"/>
</dbReference>
<reference evidence="2 3" key="1">
    <citation type="submission" date="2021-06" db="EMBL/GenBank/DDBJ databases">
        <authorList>
            <person name="Kallberg Y."/>
            <person name="Tangrot J."/>
            <person name="Rosling A."/>
        </authorList>
    </citation>
    <scope>NUCLEOTIDE SEQUENCE [LARGE SCALE GENOMIC DNA]</scope>
    <source>
        <strain evidence="2 3">120-4 pot B 10/14</strain>
    </source>
</reference>
<name>A0ABN7UTR7_GIGMA</name>
<evidence type="ECO:0000313" key="2">
    <source>
        <dbReference type="EMBL" id="CAG8665474.1"/>
    </source>
</evidence>
<evidence type="ECO:0000313" key="3">
    <source>
        <dbReference type="Proteomes" id="UP000789901"/>
    </source>
</evidence>
<proteinExistence type="predicted"/>
<evidence type="ECO:0000256" key="1">
    <source>
        <dbReference type="SAM" id="Coils"/>
    </source>
</evidence>